<dbReference type="EMBL" id="JAXOFX010000012">
    <property type="protein sequence ID" value="MDZ5473295.1"/>
    <property type="molecule type" value="Genomic_DNA"/>
</dbReference>
<keyword evidence="2" id="KW-1185">Reference proteome</keyword>
<protein>
    <submittedName>
        <fullName evidence="1">Fe3+ hydroxamate ABC transporter substrate-binding protein</fullName>
    </submittedName>
</protein>
<evidence type="ECO:0000313" key="1">
    <source>
        <dbReference type="EMBL" id="MDZ5473295.1"/>
    </source>
</evidence>
<reference evidence="1 2" key="1">
    <citation type="submission" date="2023-11" db="EMBL/GenBank/DDBJ databases">
        <title>Bacillus jintuensis, isolated from a mudflat on the Beibu Gulf coast.</title>
        <authorList>
            <person name="Li M."/>
        </authorList>
    </citation>
    <scope>NUCLEOTIDE SEQUENCE [LARGE SCALE GENOMIC DNA]</scope>
    <source>
        <strain evidence="1 2">31A1R</strain>
    </source>
</reference>
<comment type="caution">
    <text evidence="1">The sequence shown here is derived from an EMBL/GenBank/DDBJ whole genome shotgun (WGS) entry which is preliminary data.</text>
</comment>
<accession>A0ABU5J1J1</accession>
<dbReference type="RefSeq" id="WP_322447590.1">
    <property type="nucleotide sequence ID" value="NZ_JAXOFX010000012.1"/>
</dbReference>
<evidence type="ECO:0000313" key="2">
    <source>
        <dbReference type="Proteomes" id="UP001290455"/>
    </source>
</evidence>
<sequence length="57" mass="6639">MFGEKPTCSKCNKEIKANDVVFVKMRYPMYKGMTEITAFLRNEGSFICENCYNKKSN</sequence>
<proteinExistence type="predicted"/>
<organism evidence="1 2">
    <name type="scientific">Robertmurraya mangrovi</name>
    <dbReference type="NCBI Taxonomy" id="3098077"/>
    <lineage>
        <taxon>Bacteria</taxon>
        <taxon>Bacillati</taxon>
        <taxon>Bacillota</taxon>
        <taxon>Bacilli</taxon>
        <taxon>Bacillales</taxon>
        <taxon>Bacillaceae</taxon>
        <taxon>Robertmurraya</taxon>
    </lineage>
</organism>
<gene>
    <name evidence="1" type="ORF">SM124_16375</name>
</gene>
<dbReference type="Proteomes" id="UP001290455">
    <property type="component" value="Unassembled WGS sequence"/>
</dbReference>
<name>A0ABU5J1J1_9BACI</name>